<evidence type="ECO:0000313" key="9">
    <source>
        <dbReference type="EnsemblMetazoa" id="MESCA000729-PA"/>
    </source>
</evidence>
<dbReference type="OMA" id="RHEEIFA"/>
<sequence length="266" mass="30641">MKKDFLQLWDQRKPSPQTGIDDYDILTTLGQGSFGLVKLVKEKSTGNVVAAKLLLKKDVVKYKQIAHVINEKQVLYACRFPLLIGLVFSRKDNDFLYLGLPFINGGELFNYHRKVKKFSEEHAKFYGSQVFLGLEYLHNVDLLYRDLKPENILITNKGYIKIADFGFAKRVEGRTLTLCGTPEYLAPEIIQSKPYGSSVDWWAFGVLIFEFVSGYSPFSQFNHDPMLMYSKICDGEYKIPMYFSGALKHLITNLLQVDVTKRYHYS</sequence>
<dbReference type="Gene3D" id="3.30.200.20">
    <property type="entry name" value="Phosphorylase Kinase, domain 1"/>
    <property type="match status" value="1"/>
</dbReference>
<dbReference type="InterPro" id="IPR008271">
    <property type="entry name" value="Ser/Thr_kinase_AS"/>
</dbReference>
<dbReference type="Gene3D" id="1.10.510.10">
    <property type="entry name" value="Transferase(Phosphotransferase) domain 1"/>
    <property type="match status" value="1"/>
</dbReference>
<feature type="binding site" evidence="6">
    <location>
        <position position="52"/>
    </location>
    <ligand>
        <name>ATP</name>
        <dbReference type="ChEBI" id="CHEBI:30616"/>
    </ligand>
</feature>
<evidence type="ECO:0000256" key="2">
    <source>
        <dbReference type="ARBA" id="ARBA00022679"/>
    </source>
</evidence>
<dbReference type="EMBL" id="CAQQ02047771">
    <property type="status" value="NOT_ANNOTATED_CDS"/>
    <property type="molecule type" value="Genomic_DNA"/>
</dbReference>
<accession>T1GBU0</accession>
<organism evidence="9 10">
    <name type="scientific">Megaselia scalaris</name>
    <name type="common">Humpbacked fly</name>
    <name type="synonym">Phora scalaris</name>
    <dbReference type="NCBI Taxonomy" id="36166"/>
    <lineage>
        <taxon>Eukaryota</taxon>
        <taxon>Metazoa</taxon>
        <taxon>Ecdysozoa</taxon>
        <taxon>Arthropoda</taxon>
        <taxon>Hexapoda</taxon>
        <taxon>Insecta</taxon>
        <taxon>Pterygota</taxon>
        <taxon>Neoptera</taxon>
        <taxon>Endopterygota</taxon>
        <taxon>Diptera</taxon>
        <taxon>Brachycera</taxon>
        <taxon>Muscomorpha</taxon>
        <taxon>Platypezoidea</taxon>
        <taxon>Phoridae</taxon>
        <taxon>Megaseliini</taxon>
        <taxon>Megaselia</taxon>
    </lineage>
</organism>
<dbReference type="EnsemblMetazoa" id="MESCA000729-RA">
    <property type="protein sequence ID" value="MESCA000729-PA"/>
    <property type="gene ID" value="MESCA000729"/>
</dbReference>
<dbReference type="STRING" id="36166.T1GBU0"/>
<dbReference type="SUPFAM" id="SSF56112">
    <property type="entry name" value="Protein kinase-like (PK-like)"/>
    <property type="match status" value="1"/>
</dbReference>
<evidence type="ECO:0000256" key="3">
    <source>
        <dbReference type="ARBA" id="ARBA00022741"/>
    </source>
</evidence>
<keyword evidence="10" id="KW-1185">Reference proteome</keyword>
<evidence type="ECO:0000256" key="7">
    <source>
        <dbReference type="RuleBase" id="RU000304"/>
    </source>
</evidence>
<dbReference type="GO" id="GO:0005829">
    <property type="term" value="C:cytosol"/>
    <property type="evidence" value="ECO:0007669"/>
    <property type="project" value="TreeGrafter"/>
</dbReference>
<proteinExistence type="inferred from homology"/>
<dbReference type="SMART" id="SM00220">
    <property type="entry name" value="S_TKc"/>
    <property type="match status" value="1"/>
</dbReference>
<dbReference type="Pfam" id="PF00069">
    <property type="entry name" value="Pkinase"/>
    <property type="match status" value="1"/>
</dbReference>
<evidence type="ECO:0000259" key="8">
    <source>
        <dbReference type="PROSITE" id="PS50011"/>
    </source>
</evidence>
<dbReference type="GO" id="GO:0004691">
    <property type="term" value="F:cAMP-dependent protein kinase activity"/>
    <property type="evidence" value="ECO:0007669"/>
    <property type="project" value="TreeGrafter"/>
</dbReference>
<evidence type="ECO:0000256" key="1">
    <source>
        <dbReference type="ARBA" id="ARBA00022527"/>
    </source>
</evidence>
<keyword evidence="2" id="KW-0808">Transferase</keyword>
<protein>
    <recommendedName>
        <fullName evidence="8">Protein kinase domain-containing protein</fullName>
    </recommendedName>
</protein>
<dbReference type="HOGENOM" id="CLU_000288_63_0_1"/>
<evidence type="ECO:0000256" key="5">
    <source>
        <dbReference type="ARBA" id="ARBA00022840"/>
    </source>
</evidence>
<dbReference type="PROSITE" id="PS00107">
    <property type="entry name" value="PROTEIN_KINASE_ATP"/>
    <property type="match status" value="1"/>
</dbReference>
<comment type="similarity">
    <text evidence="7">Belongs to the protein kinase superfamily.</text>
</comment>
<dbReference type="PANTHER" id="PTHR24353">
    <property type="entry name" value="CYCLIC NUCLEOTIDE-DEPENDENT PROTEIN KINASE"/>
    <property type="match status" value="1"/>
</dbReference>
<keyword evidence="3 6" id="KW-0547">Nucleotide-binding</keyword>
<dbReference type="PROSITE" id="PS00108">
    <property type="entry name" value="PROTEIN_KINASE_ST"/>
    <property type="match status" value="1"/>
</dbReference>
<keyword evidence="1 7" id="KW-0723">Serine/threonine-protein kinase</keyword>
<dbReference type="PROSITE" id="PS50011">
    <property type="entry name" value="PROTEIN_KINASE_DOM"/>
    <property type="match status" value="1"/>
</dbReference>
<evidence type="ECO:0000256" key="4">
    <source>
        <dbReference type="ARBA" id="ARBA00022777"/>
    </source>
</evidence>
<reference evidence="9" key="2">
    <citation type="submission" date="2015-06" db="UniProtKB">
        <authorList>
            <consortium name="EnsemblMetazoa"/>
        </authorList>
    </citation>
    <scope>IDENTIFICATION</scope>
</reference>
<dbReference type="InterPro" id="IPR011009">
    <property type="entry name" value="Kinase-like_dom_sf"/>
</dbReference>
<evidence type="ECO:0000313" key="10">
    <source>
        <dbReference type="Proteomes" id="UP000015102"/>
    </source>
</evidence>
<dbReference type="FunFam" id="1.10.510.10:FF:000571">
    <property type="entry name" value="Maternal embryonic leucine zipper kinase"/>
    <property type="match status" value="1"/>
</dbReference>
<keyword evidence="5 6" id="KW-0067">ATP-binding</keyword>
<dbReference type="Proteomes" id="UP000015102">
    <property type="component" value="Unassembled WGS sequence"/>
</dbReference>
<keyword evidence="4" id="KW-0418">Kinase</keyword>
<evidence type="ECO:0000256" key="6">
    <source>
        <dbReference type="PROSITE-ProRule" id="PRU10141"/>
    </source>
</evidence>
<dbReference type="GO" id="GO:0005634">
    <property type="term" value="C:nucleus"/>
    <property type="evidence" value="ECO:0007669"/>
    <property type="project" value="TreeGrafter"/>
</dbReference>
<dbReference type="InterPro" id="IPR000719">
    <property type="entry name" value="Prot_kinase_dom"/>
</dbReference>
<name>T1GBU0_MEGSC</name>
<dbReference type="InterPro" id="IPR017441">
    <property type="entry name" value="Protein_kinase_ATP_BS"/>
</dbReference>
<reference evidence="10" key="1">
    <citation type="submission" date="2013-02" db="EMBL/GenBank/DDBJ databases">
        <authorList>
            <person name="Hughes D."/>
        </authorList>
    </citation>
    <scope>NUCLEOTIDE SEQUENCE</scope>
    <source>
        <strain>Durham</strain>
        <strain evidence="10">NC isolate 2 -- Noor lab</strain>
    </source>
</reference>
<dbReference type="GO" id="GO:0005524">
    <property type="term" value="F:ATP binding"/>
    <property type="evidence" value="ECO:0007669"/>
    <property type="project" value="UniProtKB-UniRule"/>
</dbReference>
<dbReference type="AlphaFoldDB" id="T1GBU0"/>
<dbReference type="PIRSF" id="PIRSF000654">
    <property type="entry name" value="Integrin-linked_kinase"/>
    <property type="match status" value="1"/>
</dbReference>
<feature type="domain" description="Protein kinase" evidence="8">
    <location>
        <begin position="23"/>
        <end position="266"/>
    </location>
</feature>
<dbReference type="GO" id="GO:0005952">
    <property type="term" value="C:cAMP-dependent protein kinase complex"/>
    <property type="evidence" value="ECO:0007669"/>
    <property type="project" value="TreeGrafter"/>
</dbReference>
<dbReference type="PANTHER" id="PTHR24353:SF152">
    <property type="entry name" value="UT01108P-RELATED"/>
    <property type="match status" value="1"/>
</dbReference>